<dbReference type="EMBL" id="CP042905">
    <property type="protein sequence ID" value="QEE14528.1"/>
    <property type="molecule type" value="Genomic_DNA"/>
</dbReference>
<dbReference type="SUPFAM" id="SSF51161">
    <property type="entry name" value="Trimeric LpxA-like enzymes"/>
    <property type="match status" value="1"/>
</dbReference>
<gene>
    <name evidence="3" type="ORF">DSAG12_00341</name>
</gene>
<dbReference type="Proteomes" id="UP000321408">
    <property type="component" value="Chromosome"/>
</dbReference>
<dbReference type="InterPro" id="IPR011004">
    <property type="entry name" value="Trimer_LpxA-like_sf"/>
</dbReference>
<dbReference type="AlphaFoldDB" id="A0A5B9D5W8"/>
<accession>A0A5B9D5W8</accession>
<dbReference type="InterPro" id="IPR001451">
    <property type="entry name" value="Hexapep"/>
</dbReference>
<evidence type="ECO:0000313" key="3">
    <source>
        <dbReference type="EMBL" id="QEE14528.1"/>
    </source>
</evidence>
<feature type="transmembrane region" description="Helical" evidence="2">
    <location>
        <begin position="54"/>
        <end position="83"/>
    </location>
</feature>
<sequence length="421" mass="48724">MSSIIPASLKVGPTTTNSLPATRYLFIYILLIWLSIIPDFFLILFLISIMDFNWILFITFPIIILVVYLLYMLSALFFSWVALRIVNFFHFPKEGVFPKTMKNKDYRAWIKRSVIKKYPIWICHNFPVPWADVLAFKVFGNQVKFSTPIYDAWVDAEFLEIGRGTVVGQGAVIMTSMITTEFLIIKKVKIGKNSLIGGHCVIAPGTIVQDNVILGALSTTQISQELESGWVYMGSPAQKYRENKFREKDELTSEERAKVKGYKEIVEAFPDDIELKGRRVVHLIHKSAKKDLGALKSLEKAEIRRIKGDKYQRKSELRAERHELKADKKQFQSELAKEKAKKLLIKQDEKEKNKIEKKEIKAQKTQEPSFHIQDLKIVKKIHSKVGKLKGKKEKTDELEEKEQREEQDQNEIEDQNNEVES</sequence>
<name>A0A5B9D5W8_9ARCH</name>
<feature type="region of interest" description="Disordered" evidence="1">
    <location>
        <begin position="385"/>
        <end position="421"/>
    </location>
</feature>
<dbReference type="GO" id="GO:0016740">
    <property type="term" value="F:transferase activity"/>
    <property type="evidence" value="ECO:0007669"/>
    <property type="project" value="UniProtKB-KW"/>
</dbReference>
<dbReference type="RefSeq" id="WP_147661481.1">
    <property type="nucleotide sequence ID" value="NZ_CP042905.2"/>
</dbReference>
<evidence type="ECO:0000256" key="1">
    <source>
        <dbReference type="SAM" id="MobiDB-lite"/>
    </source>
</evidence>
<dbReference type="KEGG" id="psyt:DSAG12_00341"/>
<dbReference type="Pfam" id="PF00132">
    <property type="entry name" value="Hexapep"/>
    <property type="match status" value="1"/>
</dbReference>
<reference evidence="3 4" key="1">
    <citation type="journal article" date="2020" name="Nature">
        <title>Isolation of an archaeon at the prokaryote-eukaryote interface.</title>
        <authorList>
            <person name="Imachi H."/>
            <person name="Nobu M.K."/>
            <person name="Nakahara N."/>
            <person name="Morono Y."/>
            <person name="Ogawara M."/>
            <person name="Takaki Y."/>
            <person name="Takano Y."/>
            <person name="Uematsu K."/>
            <person name="Ikuta T."/>
            <person name="Ito M."/>
            <person name="Matsui Y."/>
            <person name="Miyazaki M."/>
            <person name="Murata K."/>
            <person name="Saito Y."/>
            <person name="Sakai S."/>
            <person name="Song C."/>
            <person name="Tasumi E."/>
            <person name="Yamanaka Y."/>
            <person name="Yamaguchi T."/>
            <person name="Kamagata Y."/>
            <person name="Tamaki H."/>
            <person name="Takai K."/>
        </authorList>
    </citation>
    <scope>NUCLEOTIDE SEQUENCE [LARGE SCALE GENOMIC DNA]</scope>
    <source>
        <strain evidence="3 4">MK-D1</strain>
    </source>
</reference>
<proteinExistence type="predicted"/>
<keyword evidence="2" id="KW-0472">Membrane</keyword>
<feature type="compositionally biased region" description="Acidic residues" evidence="1">
    <location>
        <begin position="408"/>
        <end position="421"/>
    </location>
</feature>
<keyword evidence="2" id="KW-1133">Transmembrane helix</keyword>
<reference evidence="3 4" key="2">
    <citation type="journal article" date="2024" name="Int. J. Syst. Evol. Microbiol.">
        <title>Promethearchaeum syntrophicum gen. nov., sp. nov., an anaerobic, obligately syntrophic archaeon, the first isolate of the lineage 'Asgard' archaea, and proposal of the new archaeal phylum Promethearchaeota phyl. nov. and kingdom Promethearchaeati regn. nov.</title>
        <authorList>
            <person name="Imachi H."/>
            <person name="Nobu M.K."/>
            <person name="Kato S."/>
            <person name="Takaki Y."/>
            <person name="Miyazaki M."/>
            <person name="Miyata M."/>
            <person name="Ogawara M."/>
            <person name="Saito Y."/>
            <person name="Sakai S."/>
            <person name="Tahara Y.O."/>
            <person name="Takano Y."/>
            <person name="Tasumi E."/>
            <person name="Uematsu K."/>
            <person name="Yoshimura T."/>
            <person name="Itoh T."/>
            <person name="Ohkuma M."/>
            <person name="Takai K."/>
        </authorList>
    </citation>
    <scope>NUCLEOTIDE SEQUENCE [LARGE SCALE GENOMIC DNA]</scope>
    <source>
        <strain evidence="3 4">MK-D1</strain>
    </source>
</reference>
<keyword evidence="2" id="KW-0812">Transmembrane</keyword>
<dbReference type="Gene3D" id="2.160.10.10">
    <property type="entry name" value="Hexapeptide repeat proteins"/>
    <property type="match status" value="1"/>
</dbReference>
<organism evidence="3 4">
    <name type="scientific">Promethearchaeum syntrophicum</name>
    <dbReference type="NCBI Taxonomy" id="2594042"/>
    <lineage>
        <taxon>Archaea</taxon>
        <taxon>Promethearchaeati</taxon>
        <taxon>Promethearchaeota</taxon>
        <taxon>Promethearchaeia</taxon>
        <taxon>Promethearchaeales</taxon>
        <taxon>Promethearchaeaceae</taxon>
        <taxon>Promethearchaeum</taxon>
    </lineage>
</organism>
<dbReference type="GeneID" id="41328344"/>
<evidence type="ECO:0000313" key="4">
    <source>
        <dbReference type="Proteomes" id="UP000321408"/>
    </source>
</evidence>
<feature type="transmembrane region" description="Helical" evidence="2">
    <location>
        <begin position="25"/>
        <end position="47"/>
    </location>
</feature>
<protein>
    <submittedName>
        <fullName evidence="3">Uncharacterized protein</fullName>
    </submittedName>
</protein>
<evidence type="ECO:0000256" key="2">
    <source>
        <dbReference type="SAM" id="Phobius"/>
    </source>
</evidence>
<keyword evidence="4" id="KW-1185">Reference proteome</keyword>